<feature type="signal peptide" evidence="4">
    <location>
        <begin position="1"/>
        <end position="23"/>
    </location>
</feature>
<dbReference type="InterPro" id="IPR013320">
    <property type="entry name" value="ConA-like_dom_sf"/>
</dbReference>
<organism evidence="6 7">
    <name type="scientific">Synchytrium microbalum</name>
    <dbReference type="NCBI Taxonomy" id="1806994"/>
    <lineage>
        <taxon>Eukaryota</taxon>
        <taxon>Fungi</taxon>
        <taxon>Fungi incertae sedis</taxon>
        <taxon>Chytridiomycota</taxon>
        <taxon>Chytridiomycota incertae sedis</taxon>
        <taxon>Chytridiomycetes</taxon>
        <taxon>Synchytriales</taxon>
        <taxon>Synchytriaceae</taxon>
        <taxon>Synchytrium</taxon>
    </lineage>
</organism>
<dbReference type="EMBL" id="QEAO01000046">
    <property type="protein sequence ID" value="TPX31371.1"/>
    <property type="molecule type" value="Genomic_DNA"/>
</dbReference>
<protein>
    <recommendedName>
        <fullName evidence="5">GH16 domain-containing protein</fullName>
    </recommendedName>
</protein>
<reference evidence="6 7" key="1">
    <citation type="journal article" date="2019" name="Sci. Rep.">
        <title>Comparative genomics of chytrid fungi reveal insights into the obligate biotrophic and pathogenic lifestyle of Synchytrium endobioticum.</title>
        <authorList>
            <person name="van de Vossenberg B.T.L.H."/>
            <person name="Warris S."/>
            <person name="Nguyen H.D.T."/>
            <person name="van Gent-Pelzer M.P.E."/>
            <person name="Joly D.L."/>
            <person name="van de Geest H.C."/>
            <person name="Bonants P.J.M."/>
            <person name="Smith D.S."/>
            <person name="Levesque C.A."/>
            <person name="van der Lee T.A.J."/>
        </authorList>
    </citation>
    <scope>NUCLEOTIDE SEQUENCE [LARGE SCALE GENOMIC DNA]</scope>
    <source>
        <strain evidence="6 7">JEL517</strain>
    </source>
</reference>
<dbReference type="GO" id="GO:0009277">
    <property type="term" value="C:fungal-type cell wall"/>
    <property type="evidence" value="ECO:0007669"/>
    <property type="project" value="TreeGrafter"/>
</dbReference>
<name>A0A507BW67_9FUNG</name>
<evidence type="ECO:0000256" key="1">
    <source>
        <dbReference type="ARBA" id="ARBA00022729"/>
    </source>
</evidence>
<proteinExistence type="predicted"/>
<evidence type="ECO:0000256" key="4">
    <source>
        <dbReference type="SAM" id="SignalP"/>
    </source>
</evidence>
<dbReference type="OrthoDB" id="2145404at2759"/>
<dbReference type="PANTHER" id="PTHR10963">
    <property type="entry name" value="GLYCOSYL HYDROLASE-RELATED"/>
    <property type="match status" value="1"/>
</dbReference>
<dbReference type="GO" id="GO:0004553">
    <property type="term" value="F:hydrolase activity, hydrolyzing O-glycosyl compounds"/>
    <property type="evidence" value="ECO:0007669"/>
    <property type="project" value="InterPro"/>
</dbReference>
<evidence type="ECO:0000259" key="5">
    <source>
        <dbReference type="PROSITE" id="PS51762"/>
    </source>
</evidence>
<dbReference type="PANTHER" id="PTHR10963:SF22">
    <property type="entry name" value="GLYCOSIDASE CRH2-RELATED"/>
    <property type="match status" value="1"/>
</dbReference>
<evidence type="ECO:0000256" key="3">
    <source>
        <dbReference type="ARBA" id="ARBA00023295"/>
    </source>
</evidence>
<dbReference type="GO" id="GO:0031505">
    <property type="term" value="P:fungal-type cell wall organization"/>
    <property type="evidence" value="ECO:0007669"/>
    <property type="project" value="TreeGrafter"/>
</dbReference>
<dbReference type="Pfam" id="PF00722">
    <property type="entry name" value="Glyco_hydro_16"/>
    <property type="match status" value="1"/>
</dbReference>
<dbReference type="Gene3D" id="2.60.120.200">
    <property type="match status" value="1"/>
</dbReference>
<feature type="chain" id="PRO_5021260396" description="GH16 domain-containing protein" evidence="4">
    <location>
        <begin position="24"/>
        <end position="359"/>
    </location>
</feature>
<accession>A0A507BW67</accession>
<dbReference type="RefSeq" id="XP_031022818.1">
    <property type="nucleotide sequence ID" value="XM_031171217.1"/>
</dbReference>
<comment type="caution">
    <text evidence="6">The sequence shown here is derived from an EMBL/GenBank/DDBJ whole genome shotgun (WGS) entry which is preliminary data.</text>
</comment>
<dbReference type="InterPro" id="IPR050546">
    <property type="entry name" value="Glycosyl_Hydrlase_16"/>
</dbReference>
<dbReference type="STRING" id="1806994.A0A507BW67"/>
<dbReference type="GeneID" id="42006514"/>
<keyword evidence="2" id="KW-0378">Hydrolase</keyword>
<dbReference type="SUPFAM" id="SSF49899">
    <property type="entry name" value="Concanavalin A-like lectins/glucanases"/>
    <property type="match status" value="1"/>
</dbReference>
<dbReference type="InterPro" id="IPR000757">
    <property type="entry name" value="Beta-glucanase-like"/>
</dbReference>
<dbReference type="GO" id="GO:0016757">
    <property type="term" value="F:glycosyltransferase activity"/>
    <property type="evidence" value="ECO:0007669"/>
    <property type="project" value="TreeGrafter"/>
</dbReference>
<keyword evidence="7" id="KW-1185">Reference proteome</keyword>
<dbReference type="PROSITE" id="PS51762">
    <property type="entry name" value="GH16_2"/>
    <property type="match status" value="1"/>
</dbReference>
<sequence>MLRFLKLTKLTYLLVLALSPAWAQTYPICNSAYMDILNTSFQTTNGKVAAATTPGLNNGITLTMIKNVSDPTAYQPTSCGFAATLKSVGQLQYGVMSMRVKTASTTPGVVTAFILRSTDGDEIDWEWVGGNKYQAQSNYFWRGNQSNFGNSGYHNNLSDTTVTAYTYTIEWTNAYIRWWIDDKLYRTVAFQDTRGQFPTSLANVELGVWDGGCSQLGVRNWAGGIVPNGVYSATMDSFKACNFVPSNGTGNGTFVAIPQWASTYVLNGGLRYFEGGNEFRMKAWNDNLSHLEGVENVYLSQYEVSPAAKDVFVRCTEFLERFGEFTDLTVCRKQSDAFSALREYTAAMEALFTEKWRLY</sequence>
<keyword evidence="1 4" id="KW-0732">Signal</keyword>
<dbReference type="Proteomes" id="UP000319731">
    <property type="component" value="Unassembled WGS sequence"/>
</dbReference>
<gene>
    <name evidence="6" type="ORF">SmJEL517_g05291</name>
</gene>
<dbReference type="GO" id="GO:0005975">
    <property type="term" value="P:carbohydrate metabolic process"/>
    <property type="evidence" value="ECO:0007669"/>
    <property type="project" value="InterPro"/>
</dbReference>
<keyword evidence="3" id="KW-0326">Glycosidase</keyword>
<dbReference type="AlphaFoldDB" id="A0A507BW67"/>
<evidence type="ECO:0000313" key="7">
    <source>
        <dbReference type="Proteomes" id="UP000319731"/>
    </source>
</evidence>
<evidence type="ECO:0000256" key="2">
    <source>
        <dbReference type="ARBA" id="ARBA00022801"/>
    </source>
</evidence>
<feature type="domain" description="GH16" evidence="5">
    <location>
        <begin position="19"/>
        <end position="243"/>
    </location>
</feature>
<evidence type="ECO:0000313" key="6">
    <source>
        <dbReference type="EMBL" id="TPX31371.1"/>
    </source>
</evidence>